<proteinExistence type="predicted"/>
<keyword evidence="4" id="KW-1185">Reference proteome</keyword>
<protein>
    <recommendedName>
        <fullName evidence="2">RING-type domain-containing protein</fullName>
    </recommendedName>
</protein>
<dbReference type="OrthoDB" id="3677589at2759"/>
<feature type="domain" description="RING-type" evidence="2">
    <location>
        <begin position="212"/>
        <end position="257"/>
    </location>
</feature>
<organism evidence="3 4">
    <name type="scientific">Setomelanomma holmii</name>
    <dbReference type="NCBI Taxonomy" id="210430"/>
    <lineage>
        <taxon>Eukaryota</taxon>
        <taxon>Fungi</taxon>
        <taxon>Dikarya</taxon>
        <taxon>Ascomycota</taxon>
        <taxon>Pezizomycotina</taxon>
        <taxon>Dothideomycetes</taxon>
        <taxon>Pleosporomycetidae</taxon>
        <taxon>Pleosporales</taxon>
        <taxon>Pleosporineae</taxon>
        <taxon>Phaeosphaeriaceae</taxon>
        <taxon>Setomelanomma</taxon>
    </lineage>
</organism>
<dbReference type="AlphaFoldDB" id="A0A9P4HCF6"/>
<keyword evidence="1" id="KW-0479">Metal-binding</keyword>
<evidence type="ECO:0000313" key="3">
    <source>
        <dbReference type="EMBL" id="KAF2031699.1"/>
    </source>
</evidence>
<sequence length="287" mass="32258">MTSQVQRHPFWLKHHDIETLAWIRGMNIVALSPASIFGPVYNGEPLMATYDEQRRFNTAIQAFVECMTRYQSEIQTDHAEFAIAVRRFGTEFGYRLIFIDDALGTLMMQLPGRLLYLIVSFTEIFGTLIADWPQIPRIEPAQEPSAYLGLDEPVDFGSDLDEGAAFGIDVNLELFERSDAARGELTLKPSVSVLIPAHLLSLVIEPPEDAECSICTEDAGADGLVKPVCCTHLFHLSCLEKWTNGPAEISNKYPCCRRVVSPRRRTVRVVRTTPVDAEFEVEPPSWL</sequence>
<evidence type="ECO:0000259" key="2">
    <source>
        <dbReference type="PROSITE" id="PS50089"/>
    </source>
</evidence>
<dbReference type="Proteomes" id="UP000799777">
    <property type="component" value="Unassembled WGS sequence"/>
</dbReference>
<evidence type="ECO:0000313" key="4">
    <source>
        <dbReference type="Proteomes" id="UP000799777"/>
    </source>
</evidence>
<dbReference type="Gene3D" id="3.30.40.10">
    <property type="entry name" value="Zinc/RING finger domain, C3HC4 (zinc finger)"/>
    <property type="match status" value="1"/>
</dbReference>
<dbReference type="SUPFAM" id="SSF57850">
    <property type="entry name" value="RING/U-box"/>
    <property type="match status" value="1"/>
</dbReference>
<accession>A0A9P4HCF6</accession>
<name>A0A9P4HCF6_9PLEO</name>
<dbReference type="PROSITE" id="PS50089">
    <property type="entry name" value="ZF_RING_2"/>
    <property type="match status" value="1"/>
</dbReference>
<dbReference type="InterPro" id="IPR013083">
    <property type="entry name" value="Znf_RING/FYVE/PHD"/>
</dbReference>
<dbReference type="EMBL" id="ML978178">
    <property type="protein sequence ID" value="KAF2031699.1"/>
    <property type="molecule type" value="Genomic_DNA"/>
</dbReference>
<dbReference type="InterPro" id="IPR001841">
    <property type="entry name" value="Znf_RING"/>
</dbReference>
<reference evidence="3" key="1">
    <citation type="journal article" date="2020" name="Stud. Mycol.">
        <title>101 Dothideomycetes genomes: a test case for predicting lifestyles and emergence of pathogens.</title>
        <authorList>
            <person name="Haridas S."/>
            <person name="Albert R."/>
            <person name="Binder M."/>
            <person name="Bloem J."/>
            <person name="Labutti K."/>
            <person name="Salamov A."/>
            <person name="Andreopoulos B."/>
            <person name="Baker S."/>
            <person name="Barry K."/>
            <person name="Bills G."/>
            <person name="Bluhm B."/>
            <person name="Cannon C."/>
            <person name="Castanera R."/>
            <person name="Culley D."/>
            <person name="Daum C."/>
            <person name="Ezra D."/>
            <person name="Gonzalez J."/>
            <person name="Henrissat B."/>
            <person name="Kuo A."/>
            <person name="Liang C."/>
            <person name="Lipzen A."/>
            <person name="Lutzoni F."/>
            <person name="Magnuson J."/>
            <person name="Mondo S."/>
            <person name="Nolan M."/>
            <person name="Ohm R."/>
            <person name="Pangilinan J."/>
            <person name="Park H.-J."/>
            <person name="Ramirez L."/>
            <person name="Alfaro M."/>
            <person name="Sun H."/>
            <person name="Tritt A."/>
            <person name="Yoshinaga Y."/>
            <person name="Zwiers L.-H."/>
            <person name="Turgeon B."/>
            <person name="Goodwin S."/>
            <person name="Spatafora J."/>
            <person name="Crous P."/>
            <person name="Grigoriev I."/>
        </authorList>
    </citation>
    <scope>NUCLEOTIDE SEQUENCE</scope>
    <source>
        <strain evidence="3">CBS 110217</strain>
    </source>
</reference>
<keyword evidence="1" id="KW-0863">Zinc-finger</keyword>
<dbReference type="GO" id="GO:0008270">
    <property type="term" value="F:zinc ion binding"/>
    <property type="evidence" value="ECO:0007669"/>
    <property type="project" value="UniProtKB-KW"/>
</dbReference>
<comment type="caution">
    <text evidence="3">The sequence shown here is derived from an EMBL/GenBank/DDBJ whole genome shotgun (WGS) entry which is preliminary data.</text>
</comment>
<evidence type="ECO:0000256" key="1">
    <source>
        <dbReference type="PROSITE-ProRule" id="PRU00175"/>
    </source>
</evidence>
<gene>
    <name evidence="3" type="ORF">EK21DRAFT_110592</name>
</gene>
<keyword evidence="1" id="KW-0862">Zinc</keyword>